<sequence>MVRGDSNFSTWFHIVQVLLPRMQSADDKLVDNALNSTQVDIEVLKILQIPPLLAKAKIFLMWH</sequence>
<protein>
    <submittedName>
        <fullName evidence="1">Uncharacterized protein</fullName>
    </submittedName>
</protein>
<dbReference type="AlphaFoldDB" id="A0A822ZNS1"/>
<evidence type="ECO:0000313" key="1">
    <source>
        <dbReference type="EMBL" id="DAD46110.1"/>
    </source>
</evidence>
<dbReference type="Proteomes" id="UP000607653">
    <property type="component" value="Unassembled WGS sequence"/>
</dbReference>
<name>A0A822ZNS1_NELNU</name>
<reference evidence="1 2" key="1">
    <citation type="journal article" date="2020" name="Mol. Biol. Evol.">
        <title>Distinct Expression and Methylation Patterns for Genes with Different Fates following a Single Whole-Genome Duplication in Flowering Plants.</title>
        <authorList>
            <person name="Shi T."/>
            <person name="Rahmani R.S."/>
            <person name="Gugger P.F."/>
            <person name="Wang M."/>
            <person name="Li H."/>
            <person name="Zhang Y."/>
            <person name="Li Z."/>
            <person name="Wang Q."/>
            <person name="Van de Peer Y."/>
            <person name="Marchal K."/>
            <person name="Chen J."/>
        </authorList>
    </citation>
    <scope>NUCLEOTIDE SEQUENCE [LARGE SCALE GENOMIC DNA]</scope>
    <source>
        <tissue evidence="1">Leaf</tissue>
    </source>
</reference>
<accession>A0A822ZNS1</accession>
<keyword evidence="2" id="KW-1185">Reference proteome</keyword>
<proteinExistence type="predicted"/>
<comment type="caution">
    <text evidence="1">The sequence shown here is derived from an EMBL/GenBank/DDBJ whole genome shotgun (WGS) entry which is preliminary data.</text>
</comment>
<evidence type="ECO:0000313" key="2">
    <source>
        <dbReference type="Proteomes" id="UP000607653"/>
    </source>
</evidence>
<gene>
    <name evidence="1" type="ORF">HUJ06_004340</name>
</gene>
<organism evidence="1 2">
    <name type="scientific">Nelumbo nucifera</name>
    <name type="common">Sacred lotus</name>
    <dbReference type="NCBI Taxonomy" id="4432"/>
    <lineage>
        <taxon>Eukaryota</taxon>
        <taxon>Viridiplantae</taxon>
        <taxon>Streptophyta</taxon>
        <taxon>Embryophyta</taxon>
        <taxon>Tracheophyta</taxon>
        <taxon>Spermatophyta</taxon>
        <taxon>Magnoliopsida</taxon>
        <taxon>Proteales</taxon>
        <taxon>Nelumbonaceae</taxon>
        <taxon>Nelumbo</taxon>
    </lineage>
</organism>
<dbReference type="EMBL" id="DUZY01000007">
    <property type="protein sequence ID" value="DAD46110.1"/>
    <property type="molecule type" value="Genomic_DNA"/>
</dbReference>